<protein>
    <recommendedName>
        <fullName evidence="3">Jacalin-type lectin domain-containing protein</fullName>
    </recommendedName>
</protein>
<proteinExistence type="inferred from homology"/>
<name>A0AAF0XHT3_DAUCS</name>
<reference evidence="4" key="2">
    <citation type="submission" date="2022-03" db="EMBL/GenBank/DDBJ databases">
        <title>Draft title - Genomic analysis of global carrot germplasm unveils the trajectory of domestication and the origin of high carotenoid orange carrot.</title>
        <authorList>
            <person name="Iorizzo M."/>
            <person name="Ellison S."/>
            <person name="Senalik D."/>
            <person name="Macko-Podgorni A."/>
            <person name="Grzebelus D."/>
            <person name="Bostan H."/>
            <person name="Rolling W."/>
            <person name="Curaba J."/>
            <person name="Simon P."/>
        </authorList>
    </citation>
    <scope>NUCLEOTIDE SEQUENCE</scope>
    <source>
        <tissue evidence="4">Leaf</tissue>
    </source>
</reference>
<comment type="similarity">
    <text evidence="1">Belongs to the jacalin lectin family.</text>
</comment>
<evidence type="ECO:0000256" key="2">
    <source>
        <dbReference type="ARBA" id="ARBA00022734"/>
    </source>
</evidence>
<dbReference type="PANTHER" id="PTHR47293:SF70">
    <property type="entry name" value="JACALIN-RELATED LECTIN 24-RELATED"/>
    <property type="match status" value="1"/>
</dbReference>
<accession>A0AAF0XHT3</accession>
<dbReference type="InterPro" id="IPR001229">
    <property type="entry name" value="Jacalin-like_lectin_dom"/>
</dbReference>
<dbReference type="AlphaFoldDB" id="A0AAF0XHT3"/>
<dbReference type="SMART" id="SM00915">
    <property type="entry name" value="Jacalin"/>
    <property type="match status" value="1"/>
</dbReference>
<dbReference type="InterPro" id="IPR036404">
    <property type="entry name" value="Jacalin-like_lectin_dom_sf"/>
</dbReference>
<organism evidence="4 5">
    <name type="scientific">Daucus carota subsp. sativus</name>
    <name type="common">Carrot</name>
    <dbReference type="NCBI Taxonomy" id="79200"/>
    <lineage>
        <taxon>Eukaryota</taxon>
        <taxon>Viridiplantae</taxon>
        <taxon>Streptophyta</taxon>
        <taxon>Embryophyta</taxon>
        <taxon>Tracheophyta</taxon>
        <taxon>Spermatophyta</taxon>
        <taxon>Magnoliopsida</taxon>
        <taxon>eudicotyledons</taxon>
        <taxon>Gunneridae</taxon>
        <taxon>Pentapetalae</taxon>
        <taxon>asterids</taxon>
        <taxon>campanulids</taxon>
        <taxon>Apiales</taxon>
        <taxon>Apiaceae</taxon>
        <taxon>Apioideae</taxon>
        <taxon>Scandiceae</taxon>
        <taxon>Daucinae</taxon>
        <taxon>Daucus</taxon>
        <taxon>Daucus sect. Daucus</taxon>
    </lineage>
</organism>
<gene>
    <name evidence="4" type="ORF">DCAR_0727736</name>
</gene>
<evidence type="ECO:0000313" key="5">
    <source>
        <dbReference type="Proteomes" id="UP000077755"/>
    </source>
</evidence>
<keyword evidence="5" id="KW-1185">Reference proteome</keyword>
<dbReference type="SUPFAM" id="SSF51101">
    <property type="entry name" value="Mannose-binding lectins"/>
    <property type="match status" value="1"/>
</dbReference>
<reference evidence="4" key="1">
    <citation type="journal article" date="2016" name="Nat. Genet.">
        <title>A high-quality carrot genome assembly provides new insights into carotenoid accumulation and asterid genome evolution.</title>
        <authorList>
            <person name="Iorizzo M."/>
            <person name="Ellison S."/>
            <person name="Senalik D."/>
            <person name="Zeng P."/>
            <person name="Satapoomin P."/>
            <person name="Huang J."/>
            <person name="Bowman M."/>
            <person name="Iovene M."/>
            <person name="Sanseverino W."/>
            <person name="Cavagnaro P."/>
            <person name="Yildiz M."/>
            <person name="Macko-Podgorni A."/>
            <person name="Moranska E."/>
            <person name="Grzebelus E."/>
            <person name="Grzebelus D."/>
            <person name="Ashrafi H."/>
            <person name="Zheng Z."/>
            <person name="Cheng S."/>
            <person name="Spooner D."/>
            <person name="Van Deynze A."/>
            <person name="Simon P."/>
        </authorList>
    </citation>
    <scope>NUCLEOTIDE SEQUENCE</scope>
    <source>
        <tissue evidence="4">Leaf</tissue>
    </source>
</reference>
<evidence type="ECO:0000256" key="1">
    <source>
        <dbReference type="ARBA" id="ARBA00006568"/>
    </source>
</evidence>
<dbReference type="Pfam" id="PF01419">
    <property type="entry name" value="Jacalin"/>
    <property type="match status" value="1"/>
</dbReference>
<dbReference type="GO" id="GO:0030246">
    <property type="term" value="F:carbohydrate binding"/>
    <property type="evidence" value="ECO:0007669"/>
    <property type="project" value="UniProtKB-KW"/>
</dbReference>
<sequence>MIKVGPPFHPAGSTWDNKGKTDIAQIFVSCSRYRINFMYFVYAEDGGNRLVLSKFGEDKTSHSMETVTFDYPSEYITRVRGQYTDAVSPYDRYLWSITFYTNKGTYGPYVPTESINDGKFVDFNYQVGGKLCGFFGSYLGNGIETIGFYVEPQEKLAKQPGKLVSVDEIEEPPTIY</sequence>
<dbReference type="PANTHER" id="PTHR47293">
    <property type="entry name" value="JACALIN-RELATED LECTIN 3"/>
    <property type="match status" value="1"/>
</dbReference>
<evidence type="ECO:0000313" key="4">
    <source>
        <dbReference type="EMBL" id="WOH08298.1"/>
    </source>
</evidence>
<feature type="domain" description="Jacalin-type lectin" evidence="3">
    <location>
        <begin position="12"/>
        <end position="152"/>
    </location>
</feature>
<dbReference type="Proteomes" id="UP000077755">
    <property type="component" value="Chromosome 7"/>
</dbReference>
<dbReference type="EMBL" id="CP093349">
    <property type="protein sequence ID" value="WOH08298.1"/>
    <property type="molecule type" value="Genomic_DNA"/>
</dbReference>
<keyword evidence="2" id="KW-0430">Lectin</keyword>
<evidence type="ECO:0000259" key="3">
    <source>
        <dbReference type="SMART" id="SM00915"/>
    </source>
</evidence>
<dbReference type="Gene3D" id="2.100.10.30">
    <property type="entry name" value="Jacalin-like lectin domain"/>
    <property type="match status" value="1"/>
</dbReference>